<dbReference type="GO" id="GO:0004170">
    <property type="term" value="F:dUTP diphosphatase activity"/>
    <property type="evidence" value="ECO:0007669"/>
    <property type="project" value="UniProtKB-UniRule"/>
</dbReference>
<proteinExistence type="inferred from homology"/>
<feature type="binding site" evidence="5">
    <location>
        <position position="102"/>
    </location>
    <ligand>
        <name>substrate</name>
    </ligand>
</feature>
<feature type="binding site" evidence="5">
    <location>
        <begin position="94"/>
        <end position="96"/>
    </location>
    <ligand>
        <name>substrate</name>
    </ligand>
</feature>
<evidence type="ECO:0000313" key="7">
    <source>
        <dbReference type="EMBL" id="APS00166.1"/>
    </source>
</evidence>
<dbReference type="GO" id="GO:0000287">
    <property type="term" value="F:magnesium ion binding"/>
    <property type="evidence" value="ECO:0007669"/>
    <property type="project" value="UniProtKB-UniRule"/>
</dbReference>
<evidence type="ECO:0000259" key="6">
    <source>
        <dbReference type="Pfam" id="PF00692"/>
    </source>
</evidence>
<comment type="function">
    <text evidence="5">This enzyme is involved in nucleotide metabolism: it produces dUMP, the immediate precursor of thymidine nucleotides and it decreases the intracellular concentration of dUTP so that uracil cannot be incorporated into DNA.</text>
</comment>
<dbReference type="Pfam" id="PF00692">
    <property type="entry name" value="dUTPase"/>
    <property type="match status" value="1"/>
</dbReference>
<dbReference type="PANTHER" id="PTHR11241">
    <property type="entry name" value="DEOXYURIDINE 5'-TRIPHOSPHATE NUCLEOTIDOHYDROLASE"/>
    <property type="match status" value="1"/>
</dbReference>
<keyword evidence="8" id="KW-1185">Reference proteome</keyword>
<dbReference type="UniPathway" id="UPA00610">
    <property type="reaction ID" value="UER00666"/>
</dbReference>
<keyword evidence="5" id="KW-0460">Magnesium</keyword>
<protein>
    <recommendedName>
        <fullName evidence="5">Deoxyuridine 5'-triphosphate nucleotidohydrolase</fullName>
        <shortName evidence="5">dUTPase</shortName>
        <ecNumber evidence="5">3.6.1.23</ecNumber>
    </recommendedName>
    <alternativeName>
        <fullName evidence="5">dUTP pyrophosphatase</fullName>
    </alternativeName>
</protein>
<evidence type="ECO:0000256" key="1">
    <source>
        <dbReference type="ARBA" id="ARBA00006581"/>
    </source>
</evidence>
<dbReference type="InterPro" id="IPR008181">
    <property type="entry name" value="dUTPase"/>
</dbReference>
<dbReference type="Gene3D" id="2.70.40.10">
    <property type="match status" value="1"/>
</dbReference>
<dbReference type="PANTHER" id="PTHR11241:SF0">
    <property type="entry name" value="DEOXYURIDINE 5'-TRIPHOSPHATE NUCLEOTIDOHYDROLASE"/>
    <property type="match status" value="1"/>
</dbReference>
<sequence length="158" mass="17134">MPNDTRVKTIHHLHVLIQRVGPVEVPWPRYQTEGSAGMDLQAALQKPVLLQPGKRVRVPTGIALALPHGFEGQVRPRSGLAANHGVTLLNSPGTIDSDFRGMIEVLLIHLGETPFSIAPLERIAQLVVTPFFQVEWIPTECLPSTSRGVGGYGSTGLH</sequence>
<feature type="binding site" evidence="5">
    <location>
        <begin position="77"/>
        <end position="79"/>
    </location>
    <ligand>
        <name>substrate</name>
    </ligand>
</feature>
<dbReference type="EMBL" id="CP016908">
    <property type="protein sequence ID" value="APS00166.1"/>
    <property type="molecule type" value="Genomic_DNA"/>
</dbReference>
<gene>
    <name evidence="5" type="primary">dut</name>
    <name evidence="7" type="ORF">BCY86_05330</name>
</gene>
<evidence type="ECO:0000256" key="5">
    <source>
        <dbReference type="HAMAP-Rule" id="MF_00116"/>
    </source>
</evidence>
<dbReference type="NCBIfam" id="TIGR00576">
    <property type="entry name" value="dut"/>
    <property type="match status" value="1"/>
</dbReference>
<dbReference type="CDD" id="cd07557">
    <property type="entry name" value="trimeric_dUTPase"/>
    <property type="match status" value="1"/>
</dbReference>
<dbReference type="AlphaFoldDB" id="A0A1L6MXH4"/>
<dbReference type="EC" id="3.6.1.23" evidence="5"/>
<dbReference type="GO" id="GO:0046081">
    <property type="term" value="P:dUTP catabolic process"/>
    <property type="evidence" value="ECO:0007669"/>
    <property type="project" value="InterPro"/>
</dbReference>
<dbReference type="HAMAP" id="MF_00116">
    <property type="entry name" value="dUTPase_bact"/>
    <property type="match status" value="1"/>
</dbReference>
<reference evidence="7 8" key="1">
    <citation type="submission" date="2016-08" db="EMBL/GenBank/DDBJ databases">
        <title>Identification and validation of antigenic proteins from Pajaroellobacter abortibovis using de-novo genome sequence assembly and reverse vaccinology.</title>
        <authorList>
            <person name="Welly B.T."/>
            <person name="Miller M.R."/>
            <person name="Stott J.L."/>
            <person name="Blanchard M.T."/>
            <person name="Islas-Trejo A.D."/>
            <person name="O'Rourke S.M."/>
            <person name="Young A.E."/>
            <person name="Medrano J.F."/>
            <person name="Van Eenennaam A.L."/>
        </authorList>
    </citation>
    <scope>NUCLEOTIDE SEQUENCE [LARGE SCALE GENOMIC DNA]</scope>
    <source>
        <strain evidence="7 8">BTF92-0548A/99-0131</strain>
    </source>
</reference>
<dbReference type="NCBIfam" id="NF001862">
    <property type="entry name" value="PRK00601.1"/>
    <property type="match status" value="1"/>
</dbReference>
<dbReference type="STRING" id="1882918.BCY86_05330"/>
<keyword evidence="3 5" id="KW-0546">Nucleotide metabolism</keyword>
<dbReference type="InterPro" id="IPR036157">
    <property type="entry name" value="dUTPase-like_sf"/>
</dbReference>
<keyword evidence="5" id="KW-0479">Metal-binding</keyword>
<comment type="similarity">
    <text evidence="1 5">Belongs to the dUTPase family.</text>
</comment>
<dbReference type="InterPro" id="IPR033704">
    <property type="entry name" value="dUTPase_trimeric"/>
</dbReference>
<evidence type="ECO:0000256" key="2">
    <source>
        <dbReference type="ARBA" id="ARBA00022801"/>
    </source>
</evidence>
<feature type="binding site" evidence="5">
    <location>
        <position position="90"/>
    </location>
    <ligand>
        <name>substrate</name>
    </ligand>
</feature>
<dbReference type="OrthoDB" id="9809956at2"/>
<evidence type="ECO:0000256" key="3">
    <source>
        <dbReference type="ARBA" id="ARBA00023080"/>
    </source>
</evidence>
<accession>A0A1L6MXH4</accession>
<comment type="pathway">
    <text evidence="5">Pyrimidine metabolism; dUMP biosynthesis; dUMP from dCTP (dUTP route): step 2/2.</text>
</comment>
<dbReference type="GO" id="GO:0006226">
    <property type="term" value="P:dUMP biosynthetic process"/>
    <property type="evidence" value="ECO:0007669"/>
    <property type="project" value="UniProtKB-UniRule"/>
</dbReference>
<feature type="domain" description="dUTPase-like" evidence="6">
    <location>
        <begin position="25"/>
        <end position="156"/>
    </location>
</feature>
<name>A0A1L6MXH4_9BACT</name>
<organism evidence="7 8">
    <name type="scientific">Pajaroellobacter abortibovis</name>
    <dbReference type="NCBI Taxonomy" id="1882918"/>
    <lineage>
        <taxon>Bacteria</taxon>
        <taxon>Pseudomonadati</taxon>
        <taxon>Myxococcota</taxon>
        <taxon>Polyangia</taxon>
        <taxon>Polyangiales</taxon>
        <taxon>Polyangiaceae</taxon>
    </lineage>
</organism>
<dbReference type="InterPro" id="IPR029054">
    <property type="entry name" value="dUTPase-like"/>
</dbReference>
<dbReference type="KEGG" id="pabo:BCY86_05330"/>
<evidence type="ECO:0000256" key="4">
    <source>
        <dbReference type="ARBA" id="ARBA00047686"/>
    </source>
</evidence>
<comment type="cofactor">
    <cofactor evidence="5">
        <name>Mg(2+)</name>
        <dbReference type="ChEBI" id="CHEBI:18420"/>
    </cofactor>
</comment>
<keyword evidence="2 5" id="KW-0378">Hydrolase</keyword>
<comment type="catalytic activity">
    <reaction evidence="4 5">
        <text>dUTP + H2O = dUMP + diphosphate + H(+)</text>
        <dbReference type="Rhea" id="RHEA:10248"/>
        <dbReference type="ChEBI" id="CHEBI:15377"/>
        <dbReference type="ChEBI" id="CHEBI:15378"/>
        <dbReference type="ChEBI" id="CHEBI:33019"/>
        <dbReference type="ChEBI" id="CHEBI:61555"/>
        <dbReference type="ChEBI" id="CHEBI:246422"/>
        <dbReference type="EC" id="3.6.1.23"/>
    </reaction>
</comment>
<dbReference type="SUPFAM" id="SSF51283">
    <property type="entry name" value="dUTPase-like"/>
    <property type="match status" value="1"/>
</dbReference>
<dbReference type="Proteomes" id="UP000185544">
    <property type="component" value="Chromosome"/>
</dbReference>
<evidence type="ECO:0000313" key="8">
    <source>
        <dbReference type="Proteomes" id="UP000185544"/>
    </source>
</evidence>